<dbReference type="GO" id="GO:0009403">
    <property type="term" value="P:toxin biosynthetic process"/>
    <property type="evidence" value="ECO:0007669"/>
    <property type="project" value="InterPro"/>
</dbReference>
<dbReference type="PANTHER" id="PTHR37306:SF1">
    <property type="entry name" value="COLICIN V PRODUCTION PROTEIN"/>
    <property type="match status" value="1"/>
</dbReference>
<evidence type="ECO:0000313" key="7">
    <source>
        <dbReference type="Proteomes" id="UP000051378"/>
    </source>
</evidence>
<keyword evidence="2 5" id="KW-0812">Transmembrane</keyword>
<dbReference type="AlphaFoldDB" id="A0A0R2DWF4"/>
<evidence type="ECO:0000256" key="5">
    <source>
        <dbReference type="SAM" id="Phobius"/>
    </source>
</evidence>
<evidence type="ECO:0000256" key="2">
    <source>
        <dbReference type="ARBA" id="ARBA00022692"/>
    </source>
</evidence>
<dbReference type="PANTHER" id="PTHR37306">
    <property type="entry name" value="COLICIN V PRODUCTION PROTEIN"/>
    <property type="match status" value="1"/>
</dbReference>
<keyword evidence="4 5" id="KW-0472">Membrane</keyword>
<dbReference type="STRING" id="1423744.FC86_GL000232"/>
<keyword evidence="7" id="KW-1185">Reference proteome</keyword>
<feature type="transmembrane region" description="Helical" evidence="5">
    <location>
        <begin position="69"/>
        <end position="91"/>
    </location>
</feature>
<reference evidence="6 7" key="1">
    <citation type="journal article" date="2015" name="Genome Announc.">
        <title>Expanding the biotechnology potential of lactobacilli through comparative genomics of 213 strains and associated genera.</title>
        <authorList>
            <person name="Sun Z."/>
            <person name="Harris H.M."/>
            <person name="McCann A."/>
            <person name="Guo C."/>
            <person name="Argimon S."/>
            <person name="Zhang W."/>
            <person name="Yang X."/>
            <person name="Jeffery I.B."/>
            <person name="Cooney J.C."/>
            <person name="Kagawa T.F."/>
            <person name="Liu W."/>
            <person name="Song Y."/>
            <person name="Salvetti E."/>
            <person name="Wrobel A."/>
            <person name="Rasinkangas P."/>
            <person name="Parkhill J."/>
            <person name="Rea M.C."/>
            <person name="O'Sullivan O."/>
            <person name="Ritari J."/>
            <person name="Douillard F.P."/>
            <person name="Paul Ross R."/>
            <person name="Yang R."/>
            <person name="Briner A.E."/>
            <person name="Felis G.E."/>
            <person name="de Vos W.M."/>
            <person name="Barrangou R."/>
            <person name="Klaenhammer T.R."/>
            <person name="Caufield P.W."/>
            <person name="Cui Y."/>
            <person name="Zhang H."/>
            <person name="O'Toole P.W."/>
        </authorList>
    </citation>
    <scope>NUCLEOTIDE SEQUENCE [LARGE SCALE GENOMIC DNA]</scope>
    <source>
        <strain evidence="6 7">DSM 23037</strain>
    </source>
</reference>
<name>A0A0R2DWF4_9LACO</name>
<comment type="caution">
    <text evidence="6">The sequence shown here is derived from an EMBL/GenBank/DDBJ whole genome shotgun (WGS) entry which is preliminary data.</text>
</comment>
<comment type="subcellular location">
    <subcellularLocation>
        <location evidence="1">Membrane</location>
        <topology evidence="1">Multi-pass membrane protein</topology>
    </subcellularLocation>
</comment>
<evidence type="ECO:0000256" key="4">
    <source>
        <dbReference type="ARBA" id="ARBA00023136"/>
    </source>
</evidence>
<dbReference type="RefSeq" id="WP_056973998.1">
    <property type="nucleotide sequence ID" value="NZ_AYZL01000004.1"/>
</dbReference>
<dbReference type="Proteomes" id="UP000051378">
    <property type="component" value="Unassembled WGS sequence"/>
</dbReference>
<accession>A0A0R2DWF4</accession>
<evidence type="ECO:0000313" key="6">
    <source>
        <dbReference type="EMBL" id="KRN04906.1"/>
    </source>
</evidence>
<organism evidence="6 7">
    <name type="scientific">Holzapfeliella floricola DSM 23037 = JCM 16512</name>
    <dbReference type="NCBI Taxonomy" id="1423744"/>
    <lineage>
        <taxon>Bacteria</taxon>
        <taxon>Bacillati</taxon>
        <taxon>Bacillota</taxon>
        <taxon>Bacilli</taxon>
        <taxon>Lactobacillales</taxon>
        <taxon>Lactobacillaceae</taxon>
        <taxon>Holzapfeliella</taxon>
    </lineage>
</organism>
<dbReference type="PATRIC" id="fig|1423744.4.peg.238"/>
<evidence type="ECO:0000256" key="3">
    <source>
        <dbReference type="ARBA" id="ARBA00022989"/>
    </source>
</evidence>
<protein>
    <recommendedName>
        <fullName evidence="8">CvpA family protein</fullName>
    </recommendedName>
</protein>
<evidence type="ECO:0008006" key="8">
    <source>
        <dbReference type="Google" id="ProtNLM"/>
    </source>
</evidence>
<proteinExistence type="predicted"/>
<sequence length="175" mass="20095">MILSFIILIYLISKIYNGYKKGFTNRLLSYVGKIVTFVLALFLQAPIGQIVFQFIYHQDIQTSVDISKILIARFVAFFAILIIGYLIIISLKVITSPITNFAPIKLIDSLIGMAFNFIIGYVLVFVIVSMLNILKVDWFMSQASQTPLIDFILHQTPIFTQQVFNEIFAQFKNFY</sequence>
<evidence type="ECO:0000256" key="1">
    <source>
        <dbReference type="ARBA" id="ARBA00004141"/>
    </source>
</evidence>
<dbReference type="GO" id="GO:0016020">
    <property type="term" value="C:membrane"/>
    <property type="evidence" value="ECO:0007669"/>
    <property type="project" value="UniProtKB-SubCell"/>
</dbReference>
<dbReference type="InterPro" id="IPR003825">
    <property type="entry name" value="Colicin-V_CvpA"/>
</dbReference>
<dbReference type="EMBL" id="AYZL01000004">
    <property type="protein sequence ID" value="KRN04906.1"/>
    <property type="molecule type" value="Genomic_DNA"/>
</dbReference>
<feature type="transmembrane region" description="Helical" evidence="5">
    <location>
        <begin position="111"/>
        <end position="134"/>
    </location>
</feature>
<gene>
    <name evidence="6" type="ORF">FC86_GL000232</name>
</gene>
<feature type="transmembrane region" description="Helical" evidence="5">
    <location>
        <begin position="37"/>
        <end position="57"/>
    </location>
</feature>
<dbReference type="Pfam" id="PF02674">
    <property type="entry name" value="Colicin_V"/>
    <property type="match status" value="1"/>
</dbReference>
<keyword evidence="3 5" id="KW-1133">Transmembrane helix</keyword>